<evidence type="ECO:0000313" key="12">
    <source>
        <dbReference type="EMBL" id="OYQ33916.1"/>
    </source>
</evidence>
<evidence type="ECO:0000256" key="4">
    <source>
        <dbReference type="ARBA" id="ARBA00022823"/>
    </source>
</evidence>
<evidence type="ECO:0000313" key="13">
    <source>
        <dbReference type="Proteomes" id="UP000216605"/>
    </source>
</evidence>
<comment type="similarity">
    <text evidence="1 8">Belongs to the 2-oxoacid dehydrogenase family.</text>
</comment>
<keyword evidence="4 8" id="KW-0450">Lipoyl</keyword>
<comment type="catalytic activity">
    <reaction evidence="7 8">
        <text>N(6)-[(R)-dihydrolipoyl]-L-lysyl-[protein] + acetyl-CoA = N(6)-[(R)-S(8)-acetyldihydrolipoyl]-L-lysyl-[protein] + CoA</text>
        <dbReference type="Rhea" id="RHEA:17017"/>
        <dbReference type="Rhea" id="RHEA-COMP:10475"/>
        <dbReference type="Rhea" id="RHEA-COMP:10478"/>
        <dbReference type="ChEBI" id="CHEBI:57287"/>
        <dbReference type="ChEBI" id="CHEBI:57288"/>
        <dbReference type="ChEBI" id="CHEBI:83100"/>
        <dbReference type="ChEBI" id="CHEBI:83111"/>
        <dbReference type="EC" id="2.3.1.12"/>
    </reaction>
</comment>
<dbReference type="PROSITE" id="PS50968">
    <property type="entry name" value="BIOTINYL_LIPOYL"/>
    <property type="match status" value="2"/>
</dbReference>
<dbReference type="InterPro" id="IPR023213">
    <property type="entry name" value="CAT-like_dom_sf"/>
</dbReference>
<dbReference type="SUPFAM" id="SSF52777">
    <property type="entry name" value="CoA-dependent acyltransferases"/>
    <property type="match status" value="1"/>
</dbReference>
<accession>A0A255YXF5</accession>
<dbReference type="Proteomes" id="UP000216605">
    <property type="component" value="Unassembled WGS sequence"/>
</dbReference>
<evidence type="ECO:0000256" key="8">
    <source>
        <dbReference type="RuleBase" id="RU361137"/>
    </source>
</evidence>
<feature type="domain" description="Peripheral subunit-binding (PSBD)" evidence="11">
    <location>
        <begin position="264"/>
        <end position="301"/>
    </location>
</feature>
<evidence type="ECO:0000256" key="2">
    <source>
        <dbReference type="ARBA" id="ARBA00011484"/>
    </source>
</evidence>
<dbReference type="PANTHER" id="PTHR23151">
    <property type="entry name" value="DIHYDROLIPOAMIDE ACETYL/SUCCINYL-TRANSFERASE-RELATED"/>
    <property type="match status" value="1"/>
</dbReference>
<proteinExistence type="inferred from homology"/>
<dbReference type="PROSITE" id="PS00189">
    <property type="entry name" value="LIPOYL"/>
    <property type="match status" value="2"/>
</dbReference>
<evidence type="ECO:0000256" key="9">
    <source>
        <dbReference type="SAM" id="MobiDB-lite"/>
    </source>
</evidence>
<gene>
    <name evidence="12" type="ORF">CHU92_12570</name>
</gene>
<dbReference type="Gene3D" id="4.10.320.10">
    <property type="entry name" value="E3-binding domain"/>
    <property type="match status" value="1"/>
</dbReference>
<protein>
    <recommendedName>
        <fullName evidence="8">Acetyltransferase component of pyruvate dehydrogenase complex</fullName>
        <ecNumber evidence="8">2.3.1.12</ecNumber>
    </recommendedName>
</protein>
<keyword evidence="3 8" id="KW-0808">Transferase</keyword>
<dbReference type="Gene3D" id="3.30.559.10">
    <property type="entry name" value="Chloramphenicol acetyltransferase-like domain"/>
    <property type="match status" value="1"/>
</dbReference>
<dbReference type="Pfam" id="PF00198">
    <property type="entry name" value="2-oxoacid_dh"/>
    <property type="match status" value="1"/>
</dbReference>
<dbReference type="Gene3D" id="2.40.50.100">
    <property type="match status" value="2"/>
</dbReference>
<feature type="compositionally biased region" description="Basic and acidic residues" evidence="9">
    <location>
        <begin position="238"/>
        <end position="252"/>
    </location>
</feature>
<dbReference type="InterPro" id="IPR045257">
    <property type="entry name" value="E2/Pdx1"/>
</dbReference>
<dbReference type="RefSeq" id="WP_094416100.1">
    <property type="nucleotide sequence ID" value="NZ_NOXV01000298.1"/>
</dbReference>
<dbReference type="PROSITE" id="PS51826">
    <property type="entry name" value="PSBD"/>
    <property type="match status" value="1"/>
</dbReference>
<evidence type="ECO:0000256" key="5">
    <source>
        <dbReference type="ARBA" id="ARBA00023315"/>
    </source>
</evidence>
<dbReference type="Pfam" id="PF02817">
    <property type="entry name" value="E3_binding"/>
    <property type="match status" value="1"/>
</dbReference>
<dbReference type="InterPro" id="IPR001078">
    <property type="entry name" value="2-oxoacid_DH_actylTfrase"/>
</dbReference>
<dbReference type="InterPro" id="IPR003016">
    <property type="entry name" value="2-oxoA_DH_lipoyl-BS"/>
</dbReference>
<comment type="function">
    <text evidence="6">The pyruvate dehydrogenase complex catalyzes the overall conversion of pyruvate to acetyl-CoA and CO(2). It contains multiple copies of three enzymatic components: pyruvate dehydrogenase (E1), dihydrolipoamide acetyltransferase (E2) and lipoamide dehydrogenase (E3).</text>
</comment>
<comment type="cofactor">
    <cofactor evidence="8">
        <name>(R)-lipoate</name>
        <dbReference type="ChEBI" id="CHEBI:83088"/>
    </cofactor>
    <text evidence="8">Binds 2 lipoyl cofactors covalently.</text>
</comment>
<dbReference type="SUPFAM" id="SSF51230">
    <property type="entry name" value="Single hybrid motif"/>
    <property type="match status" value="2"/>
</dbReference>
<feature type="domain" description="Lipoyl-binding" evidence="10">
    <location>
        <begin position="135"/>
        <end position="210"/>
    </location>
</feature>
<comment type="subunit">
    <text evidence="2">Forms a 24-polypeptide structural core with octahedral symmetry.</text>
</comment>
<dbReference type="AlphaFoldDB" id="A0A255YXF5"/>
<feature type="compositionally biased region" description="Basic and acidic residues" evidence="9">
    <location>
        <begin position="98"/>
        <end position="120"/>
    </location>
</feature>
<keyword evidence="13" id="KW-1185">Reference proteome</keyword>
<dbReference type="Pfam" id="PF00364">
    <property type="entry name" value="Biotin_lipoyl"/>
    <property type="match status" value="2"/>
</dbReference>
<feature type="region of interest" description="Disordered" evidence="9">
    <location>
        <begin position="218"/>
        <end position="262"/>
    </location>
</feature>
<feature type="region of interest" description="Disordered" evidence="9">
    <location>
        <begin position="85"/>
        <end position="137"/>
    </location>
</feature>
<dbReference type="EMBL" id="NOXV01000298">
    <property type="protein sequence ID" value="OYQ33916.1"/>
    <property type="molecule type" value="Genomic_DNA"/>
</dbReference>
<comment type="caution">
    <text evidence="12">The sequence shown here is derived from an EMBL/GenBank/DDBJ whole genome shotgun (WGS) entry which is preliminary data.</text>
</comment>
<evidence type="ECO:0000256" key="6">
    <source>
        <dbReference type="ARBA" id="ARBA00025211"/>
    </source>
</evidence>
<dbReference type="InterPro" id="IPR004167">
    <property type="entry name" value="PSBD"/>
</dbReference>
<sequence>MAKIITMPRLSDTMTEGTVATWLKKVGDTVKEGDILAEIETDKATMEFEAFDAGTLLYIGVKEGDTAPVDSVLAIIGKEGEDYQSLLDGKGGSAENTPAEKKEGPEQEEKQAEPKQEESRNGSSVGGKQELPKDVKVVTMPRLSDTMTEGTVATWLKKVGDKVSEGDILAEIETDKATMEFESFNSGTLLYIGIKEGESAPVDSVLAIIGPEGTDVSGVAENYGKGGSQPAAQQSSDKPAEDKTAEAHKSEEAAPAGNDEGRVFASPLARKLAKEKGIDLALVKGSGENGRIVRKDIENYTPSAQQTAAPAQQQAAPAANAPAAAPVYTPVGEVATEEVKNNQMRKTIARRLAESKYSAPEYSLTIALDMDNAIASRNVINAVPDTKISFNDMVIKACAMALRKHPQINTQWKDDVTIYNKHISVGVAVAVEDGLVVPVLKFTDHMSLTQIGAAVKDLAGKARSKKLTPAEMEGSTFTVSNLGMFGIQEFTSIINQPNSAILSVGAIVQQPVVKDGQIVVGNVMKVTLTCDHRTVDGATGAQFLQTLKQYIENPVTMLA</sequence>
<dbReference type="InterPro" id="IPR036625">
    <property type="entry name" value="E3-bd_dom_sf"/>
</dbReference>
<dbReference type="InterPro" id="IPR011053">
    <property type="entry name" value="Single_hybrid_motif"/>
</dbReference>
<evidence type="ECO:0000256" key="7">
    <source>
        <dbReference type="ARBA" id="ARBA00048370"/>
    </source>
</evidence>
<evidence type="ECO:0000259" key="10">
    <source>
        <dbReference type="PROSITE" id="PS50968"/>
    </source>
</evidence>
<dbReference type="GO" id="GO:0006086">
    <property type="term" value="P:pyruvate decarboxylation to acetyl-CoA"/>
    <property type="evidence" value="ECO:0007669"/>
    <property type="project" value="InterPro"/>
</dbReference>
<dbReference type="CDD" id="cd06849">
    <property type="entry name" value="lipoyl_domain"/>
    <property type="match status" value="2"/>
</dbReference>
<reference evidence="12 13" key="1">
    <citation type="submission" date="2017-07" db="EMBL/GenBank/DDBJ databases">
        <title>Flavobacterium cyanobacteriorum sp. nov., isolated from cyanobacterial aggregates in a eutrophic lake.</title>
        <authorList>
            <person name="Cai H."/>
        </authorList>
    </citation>
    <scope>NUCLEOTIDE SEQUENCE [LARGE SCALE GENOMIC DNA]</scope>
    <source>
        <strain evidence="12 13">TH021</strain>
    </source>
</reference>
<dbReference type="NCBIfam" id="TIGR01349">
    <property type="entry name" value="PDHac_trf_mito"/>
    <property type="match status" value="1"/>
</dbReference>
<evidence type="ECO:0000256" key="3">
    <source>
        <dbReference type="ARBA" id="ARBA00022679"/>
    </source>
</evidence>
<dbReference type="InterPro" id="IPR006257">
    <property type="entry name" value="LAT1"/>
</dbReference>
<organism evidence="12 13">
    <name type="scientific">Flavobacterium cyanobacteriorum</name>
    <dbReference type="NCBI Taxonomy" id="2022802"/>
    <lineage>
        <taxon>Bacteria</taxon>
        <taxon>Pseudomonadati</taxon>
        <taxon>Bacteroidota</taxon>
        <taxon>Flavobacteriia</taxon>
        <taxon>Flavobacteriales</taxon>
        <taxon>Flavobacteriaceae</taxon>
        <taxon>Flavobacterium</taxon>
    </lineage>
</organism>
<dbReference type="SUPFAM" id="SSF47005">
    <property type="entry name" value="Peripheral subunit-binding domain of 2-oxo acid dehydrogenase complex"/>
    <property type="match status" value="1"/>
</dbReference>
<evidence type="ECO:0000256" key="1">
    <source>
        <dbReference type="ARBA" id="ARBA00007317"/>
    </source>
</evidence>
<keyword evidence="5 8" id="KW-0012">Acyltransferase</keyword>
<dbReference type="GO" id="GO:0004742">
    <property type="term" value="F:dihydrolipoyllysine-residue acetyltransferase activity"/>
    <property type="evidence" value="ECO:0007669"/>
    <property type="project" value="UniProtKB-UniRule"/>
</dbReference>
<evidence type="ECO:0000259" key="11">
    <source>
        <dbReference type="PROSITE" id="PS51826"/>
    </source>
</evidence>
<dbReference type="PANTHER" id="PTHR23151:SF90">
    <property type="entry name" value="DIHYDROLIPOYLLYSINE-RESIDUE ACETYLTRANSFERASE COMPONENT OF PYRUVATE DEHYDROGENASE COMPLEX, MITOCHONDRIAL-RELATED"/>
    <property type="match status" value="1"/>
</dbReference>
<dbReference type="OrthoDB" id="9805770at2"/>
<keyword evidence="12" id="KW-0670">Pyruvate</keyword>
<dbReference type="EC" id="2.3.1.12" evidence="8"/>
<dbReference type="FunFam" id="2.40.50.100:FF:000010">
    <property type="entry name" value="Acetyltransferase component of pyruvate dehydrogenase complex"/>
    <property type="match status" value="1"/>
</dbReference>
<dbReference type="GO" id="GO:0045254">
    <property type="term" value="C:pyruvate dehydrogenase complex"/>
    <property type="evidence" value="ECO:0007669"/>
    <property type="project" value="UniProtKB-UniRule"/>
</dbReference>
<feature type="domain" description="Lipoyl-binding" evidence="10">
    <location>
        <begin position="2"/>
        <end position="77"/>
    </location>
</feature>
<name>A0A255YXF5_9FLAO</name>
<dbReference type="InterPro" id="IPR000089">
    <property type="entry name" value="Biotin_lipoyl"/>
</dbReference>